<comment type="caution">
    <text evidence="15">The sequence shown here is derived from an EMBL/GenBank/DDBJ whole genome shotgun (WGS) entry which is preliminary data.</text>
</comment>
<dbReference type="PANTHER" id="PTHR24276">
    <property type="entry name" value="POLYSERASE-RELATED"/>
    <property type="match status" value="1"/>
</dbReference>
<dbReference type="PROSITE" id="PS50076">
    <property type="entry name" value="DNAJ_2"/>
    <property type="match status" value="1"/>
</dbReference>
<dbReference type="GO" id="GO:0005743">
    <property type="term" value="C:mitochondrial inner membrane"/>
    <property type="evidence" value="ECO:0007669"/>
    <property type="project" value="UniProtKB-SubCell"/>
</dbReference>
<evidence type="ECO:0000256" key="5">
    <source>
        <dbReference type="ARBA" id="ARBA00022801"/>
    </source>
</evidence>
<evidence type="ECO:0000256" key="7">
    <source>
        <dbReference type="ARBA" id="ARBA00023026"/>
    </source>
</evidence>
<feature type="compositionally biased region" description="Polar residues" evidence="12">
    <location>
        <begin position="405"/>
        <end position="422"/>
    </location>
</feature>
<evidence type="ECO:0000256" key="10">
    <source>
        <dbReference type="ARBA" id="ARBA00023157"/>
    </source>
</evidence>
<keyword evidence="4" id="KW-0999">Mitochondrion inner membrane</keyword>
<dbReference type="InterPro" id="IPR001623">
    <property type="entry name" value="DnaJ_domain"/>
</dbReference>
<keyword evidence="3 11" id="KW-0645">Protease</keyword>
<dbReference type="GO" id="GO:0006508">
    <property type="term" value="P:proteolysis"/>
    <property type="evidence" value="ECO:0007669"/>
    <property type="project" value="UniProtKB-KW"/>
</dbReference>
<evidence type="ECO:0000313" key="16">
    <source>
        <dbReference type="Proteomes" id="UP000266841"/>
    </source>
</evidence>
<comment type="similarity">
    <text evidence="2">Belongs to the peptidase S1 family.</text>
</comment>
<reference evidence="15 16" key="1">
    <citation type="journal article" date="2012" name="Genome Biol.">
        <title>Genome and low-iron response of an oceanic diatom adapted to chronic iron limitation.</title>
        <authorList>
            <person name="Lommer M."/>
            <person name="Specht M."/>
            <person name="Roy A.S."/>
            <person name="Kraemer L."/>
            <person name="Andreson R."/>
            <person name="Gutowska M.A."/>
            <person name="Wolf J."/>
            <person name="Bergner S.V."/>
            <person name="Schilhabel M.B."/>
            <person name="Klostermeier U.C."/>
            <person name="Beiko R.G."/>
            <person name="Rosenstiel P."/>
            <person name="Hippler M."/>
            <person name="Laroche J."/>
        </authorList>
    </citation>
    <scope>NUCLEOTIDE SEQUENCE [LARGE SCALE GENOMIC DNA]</scope>
    <source>
        <strain evidence="15 16">CCMP1005</strain>
    </source>
</reference>
<dbReference type="Proteomes" id="UP000266841">
    <property type="component" value="Unassembled WGS sequence"/>
</dbReference>
<dbReference type="CDD" id="cd06257">
    <property type="entry name" value="DnaJ"/>
    <property type="match status" value="1"/>
</dbReference>
<feature type="region of interest" description="Disordered" evidence="12">
    <location>
        <begin position="558"/>
        <end position="600"/>
    </location>
</feature>
<dbReference type="EMBL" id="AGNL01002623">
    <property type="protein sequence ID" value="EJK75980.1"/>
    <property type="molecule type" value="Genomic_DNA"/>
</dbReference>
<keyword evidence="9" id="KW-0472">Membrane</keyword>
<evidence type="ECO:0000256" key="4">
    <source>
        <dbReference type="ARBA" id="ARBA00022792"/>
    </source>
</evidence>
<keyword evidence="10" id="KW-1015">Disulfide bond</keyword>
<gene>
    <name evidence="15" type="ORF">THAOC_02278</name>
</gene>
<feature type="compositionally biased region" description="Low complexity" evidence="12">
    <location>
        <begin position="357"/>
        <end position="374"/>
    </location>
</feature>
<dbReference type="InterPro" id="IPR036869">
    <property type="entry name" value="J_dom_sf"/>
</dbReference>
<dbReference type="SMART" id="SM00020">
    <property type="entry name" value="Tryp_SPc"/>
    <property type="match status" value="1"/>
</dbReference>
<proteinExistence type="inferred from homology"/>
<accession>K0TEY5</accession>
<evidence type="ECO:0008006" key="17">
    <source>
        <dbReference type="Google" id="ProtNLM"/>
    </source>
</evidence>
<keyword evidence="7" id="KW-0843">Virulence</keyword>
<evidence type="ECO:0000256" key="2">
    <source>
        <dbReference type="ARBA" id="ARBA00007664"/>
    </source>
</evidence>
<evidence type="ECO:0000256" key="8">
    <source>
        <dbReference type="ARBA" id="ARBA00023128"/>
    </source>
</evidence>
<keyword evidence="16" id="KW-1185">Reference proteome</keyword>
<dbReference type="CDD" id="cd00190">
    <property type="entry name" value="Tryp_SPc"/>
    <property type="match status" value="1"/>
</dbReference>
<evidence type="ECO:0000256" key="3">
    <source>
        <dbReference type="ARBA" id="ARBA00022670"/>
    </source>
</evidence>
<dbReference type="PRINTS" id="PR00722">
    <property type="entry name" value="CHYMOTRYPSIN"/>
</dbReference>
<sequence>RKSITSGTIDSEEHASAERSSRRTQSRFRTSAPASVLRYFGVECRDRNLLAAMYPKQAMTMFLLSVVASARREDDAYRIKDASSSSRIIGGQRVRGVWLLRREIGFGRVSHLAPPLAKTEEDRFPYVVSLNDFSHFCAGSLIANDFVLTAAHCLGGSYSVRIGTDRSSNRGVNVEMLREYEHPDYNDRNDDNDIALVKLSEPAGRGMPLVRMNPNEDVPFVGTWAHVMGWGDQNPDEDITRLAKNLMGVDIQVISNSQCERSSRGEDSYRGWIYDSMLCTMTQGQDACQGDSGGPLIIKGDSPEEDVQIGVVSWGIGCAYLPGVFSRTSSAYDWIRTVVCEDSAEPPMSLCDTERMPSTAPSSSSSPSGMPSLSTEPSMAPTGGPSSEPSGSPSVAPSVYPTLTIKPSATPSEVPSLAPSSWPTRSSLPSASPRPSVSQAPVSYRSELVEARKSEGNTPVNASDRLASFRSMLSLPIGLSVSCIALSCRAREAAAASAASREGPARDGGNLVRRQYHTTLPTERGLPVAMLTFGAVAATAKAGQYAVQGYNEWRRASEEAEQAAQKEKEERVAQGIDVDTGDEDKSAEKEQSQQAQKNDGKRENIFASFFNISVGAKYYEGGFEEQMTRKEAALILGVRESSASKRIKEAHRKLLILNHPDTGGSTYMAGKINEAKELLLKGKK</sequence>
<dbReference type="PROSITE" id="PS00134">
    <property type="entry name" value="TRYPSIN_HIS"/>
    <property type="match status" value="1"/>
</dbReference>
<dbReference type="InterPro" id="IPR018114">
    <property type="entry name" value="TRYPSIN_HIS"/>
</dbReference>
<keyword evidence="5 11" id="KW-0378">Hydrolase</keyword>
<dbReference type="SUPFAM" id="SSF46565">
    <property type="entry name" value="Chaperone J-domain"/>
    <property type="match status" value="1"/>
</dbReference>
<dbReference type="PROSITE" id="PS00135">
    <property type="entry name" value="TRYPSIN_SER"/>
    <property type="match status" value="1"/>
</dbReference>
<feature type="domain" description="Peptidase S1" evidence="14">
    <location>
        <begin position="88"/>
        <end position="340"/>
    </location>
</feature>
<evidence type="ECO:0000259" key="13">
    <source>
        <dbReference type="PROSITE" id="PS50076"/>
    </source>
</evidence>
<dbReference type="FunFam" id="2.40.10.10:FF:000036">
    <property type="entry name" value="Trypsin beta"/>
    <property type="match status" value="1"/>
</dbReference>
<dbReference type="InterPro" id="IPR001254">
    <property type="entry name" value="Trypsin_dom"/>
</dbReference>
<dbReference type="GO" id="GO:0004252">
    <property type="term" value="F:serine-type endopeptidase activity"/>
    <property type="evidence" value="ECO:0007669"/>
    <property type="project" value="InterPro"/>
</dbReference>
<feature type="compositionally biased region" description="Basic and acidic residues" evidence="12">
    <location>
        <begin position="558"/>
        <end position="572"/>
    </location>
</feature>
<dbReference type="InterPro" id="IPR001314">
    <property type="entry name" value="Peptidase_S1A"/>
</dbReference>
<dbReference type="PANTHER" id="PTHR24276:SF91">
    <property type="entry name" value="AT26814P-RELATED"/>
    <property type="match status" value="1"/>
</dbReference>
<feature type="non-terminal residue" evidence="15">
    <location>
        <position position="1"/>
    </location>
</feature>
<evidence type="ECO:0000256" key="1">
    <source>
        <dbReference type="ARBA" id="ARBA00004273"/>
    </source>
</evidence>
<name>K0TEY5_THAOC</name>
<dbReference type="Gene3D" id="1.10.287.110">
    <property type="entry name" value="DnaJ domain"/>
    <property type="match status" value="1"/>
</dbReference>
<dbReference type="SUPFAM" id="SSF50494">
    <property type="entry name" value="Trypsin-like serine proteases"/>
    <property type="match status" value="1"/>
</dbReference>
<dbReference type="InterPro" id="IPR009003">
    <property type="entry name" value="Peptidase_S1_PA"/>
</dbReference>
<feature type="compositionally biased region" description="Low complexity" evidence="12">
    <location>
        <begin position="381"/>
        <end position="401"/>
    </location>
</feature>
<organism evidence="15 16">
    <name type="scientific">Thalassiosira oceanica</name>
    <name type="common">Marine diatom</name>
    <dbReference type="NCBI Taxonomy" id="159749"/>
    <lineage>
        <taxon>Eukaryota</taxon>
        <taxon>Sar</taxon>
        <taxon>Stramenopiles</taxon>
        <taxon>Ochrophyta</taxon>
        <taxon>Bacillariophyta</taxon>
        <taxon>Coscinodiscophyceae</taxon>
        <taxon>Thalassiosirophycidae</taxon>
        <taxon>Thalassiosirales</taxon>
        <taxon>Thalassiosiraceae</taxon>
        <taxon>Thalassiosira</taxon>
    </lineage>
</organism>
<dbReference type="PROSITE" id="PS50240">
    <property type="entry name" value="TRYPSIN_DOM"/>
    <property type="match status" value="1"/>
</dbReference>
<feature type="domain" description="J" evidence="13">
    <location>
        <begin position="631"/>
        <end position="684"/>
    </location>
</feature>
<evidence type="ECO:0000256" key="11">
    <source>
        <dbReference type="RuleBase" id="RU363034"/>
    </source>
</evidence>
<dbReference type="InterPro" id="IPR050430">
    <property type="entry name" value="Peptidase_S1"/>
</dbReference>
<dbReference type="AlphaFoldDB" id="K0TEY5"/>
<dbReference type="InterPro" id="IPR033116">
    <property type="entry name" value="TRYPSIN_SER"/>
</dbReference>
<feature type="region of interest" description="Disordered" evidence="12">
    <location>
        <begin position="347"/>
        <end position="441"/>
    </location>
</feature>
<dbReference type="Pfam" id="PF00089">
    <property type="entry name" value="Trypsin"/>
    <property type="match status" value="1"/>
</dbReference>
<protein>
    <recommendedName>
        <fullName evidence="17">Peptidase S1 domain-containing protein</fullName>
    </recommendedName>
</protein>
<feature type="compositionally biased region" description="Basic and acidic residues" evidence="12">
    <location>
        <begin position="11"/>
        <end position="21"/>
    </location>
</feature>
<comment type="subcellular location">
    <subcellularLocation>
        <location evidence="1">Mitochondrion inner membrane</location>
    </subcellularLocation>
</comment>
<feature type="region of interest" description="Disordered" evidence="12">
    <location>
        <begin position="1"/>
        <end position="29"/>
    </location>
</feature>
<dbReference type="InterPro" id="IPR043504">
    <property type="entry name" value="Peptidase_S1_PA_chymotrypsin"/>
</dbReference>
<dbReference type="SMART" id="SM00271">
    <property type="entry name" value="DnaJ"/>
    <property type="match status" value="1"/>
</dbReference>
<evidence type="ECO:0000256" key="9">
    <source>
        <dbReference type="ARBA" id="ARBA00023136"/>
    </source>
</evidence>
<evidence type="ECO:0000256" key="12">
    <source>
        <dbReference type="SAM" id="MobiDB-lite"/>
    </source>
</evidence>
<dbReference type="FunFam" id="1.10.287.110:FF:000001">
    <property type="entry name" value="Import inner membrane translocase subunit tim14"/>
    <property type="match status" value="1"/>
</dbReference>
<evidence type="ECO:0000256" key="6">
    <source>
        <dbReference type="ARBA" id="ARBA00022825"/>
    </source>
</evidence>
<dbReference type="eggNOG" id="KOG3627">
    <property type="taxonomic scope" value="Eukaryota"/>
</dbReference>
<evidence type="ECO:0000259" key="14">
    <source>
        <dbReference type="PROSITE" id="PS50240"/>
    </source>
</evidence>
<evidence type="ECO:0000313" key="15">
    <source>
        <dbReference type="EMBL" id="EJK75980.1"/>
    </source>
</evidence>
<dbReference type="eggNOG" id="KOG0723">
    <property type="taxonomic scope" value="Eukaryota"/>
</dbReference>
<feature type="compositionally biased region" description="Low complexity" evidence="12">
    <location>
        <begin position="423"/>
        <end position="438"/>
    </location>
</feature>
<keyword evidence="6 11" id="KW-0720">Serine protease</keyword>
<keyword evidence="8" id="KW-0496">Mitochondrion</keyword>
<dbReference type="Gene3D" id="2.40.10.10">
    <property type="entry name" value="Trypsin-like serine proteases"/>
    <property type="match status" value="1"/>
</dbReference>
<dbReference type="OrthoDB" id="240298at2759"/>